<accession>A0ABY8JRW3</accession>
<proteinExistence type="predicted"/>
<evidence type="ECO:0000313" key="2">
    <source>
        <dbReference type="Proteomes" id="UP001221546"/>
    </source>
</evidence>
<dbReference type="EMBL" id="CP121646">
    <property type="protein sequence ID" value="WFU66813.1"/>
    <property type="molecule type" value="Genomic_DNA"/>
</dbReference>
<protein>
    <submittedName>
        <fullName evidence="1">Uncharacterized protein</fullName>
    </submittedName>
</protein>
<gene>
    <name evidence="1" type="ORF">QA636_15495</name>
</gene>
<dbReference type="RefSeq" id="WP_310885762.1">
    <property type="nucleotide sequence ID" value="NZ_CP121646.1"/>
</dbReference>
<organism evidence="1 2">
    <name type="scientific">Bradyrhizobium brasilense</name>
    <dbReference type="NCBI Taxonomy" id="1419277"/>
    <lineage>
        <taxon>Bacteria</taxon>
        <taxon>Pseudomonadati</taxon>
        <taxon>Pseudomonadota</taxon>
        <taxon>Alphaproteobacteria</taxon>
        <taxon>Hyphomicrobiales</taxon>
        <taxon>Nitrobacteraceae</taxon>
        <taxon>Bradyrhizobium</taxon>
    </lineage>
</organism>
<name>A0ABY8JRW3_9BRAD</name>
<dbReference type="Proteomes" id="UP001221546">
    <property type="component" value="Chromosome"/>
</dbReference>
<keyword evidence="2" id="KW-1185">Reference proteome</keyword>
<reference evidence="1 2" key="1">
    <citation type="submission" date="2023-04" db="EMBL/GenBank/DDBJ databases">
        <title>Australian commercial rhizobial inoculants.</title>
        <authorList>
            <person name="Kohlmeier M.G."/>
            <person name="O'Hara G.W."/>
            <person name="Colombi E."/>
            <person name="Ramsay J.P."/>
            <person name="Terpolilli J."/>
        </authorList>
    </citation>
    <scope>NUCLEOTIDE SEQUENCE [LARGE SCALE GENOMIC DNA]</scope>
    <source>
        <strain evidence="1 2">CB627</strain>
    </source>
</reference>
<sequence>MAHKTSVKPIIALAPAMRANKISAIAYPSKHGGWKSGSFCMPPPQ</sequence>
<evidence type="ECO:0000313" key="1">
    <source>
        <dbReference type="EMBL" id="WFU66813.1"/>
    </source>
</evidence>